<dbReference type="EMBL" id="BARU01005403">
    <property type="protein sequence ID" value="GAH35846.1"/>
    <property type="molecule type" value="Genomic_DNA"/>
</dbReference>
<accession>X1ER27</accession>
<gene>
    <name evidence="1" type="ORF">S03H2_10507</name>
</gene>
<protein>
    <submittedName>
        <fullName evidence="1">Uncharacterized protein</fullName>
    </submittedName>
</protein>
<feature type="non-terminal residue" evidence="1">
    <location>
        <position position="1"/>
    </location>
</feature>
<proteinExistence type="predicted"/>
<organism evidence="1">
    <name type="scientific">marine sediment metagenome</name>
    <dbReference type="NCBI Taxonomy" id="412755"/>
    <lineage>
        <taxon>unclassified sequences</taxon>
        <taxon>metagenomes</taxon>
        <taxon>ecological metagenomes</taxon>
    </lineage>
</organism>
<name>X1ER27_9ZZZZ</name>
<comment type="caution">
    <text evidence="1">The sequence shown here is derived from an EMBL/GenBank/DDBJ whole genome shotgun (WGS) entry which is preliminary data.</text>
</comment>
<dbReference type="AlphaFoldDB" id="X1ER27"/>
<sequence length="73" mass="8919">QGRDGEFKKWGKKYREIMEEKYGVEEVAQWEIDGKKVIHDDEMDFDAIARKYKEKYLKLLNDAGYRDYDDHRK</sequence>
<reference evidence="1" key="1">
    <citation type="journal article" date="2014" name="Front. Microbiol.">
        <title>High frequency of phylogenetically diverse reductive dehalogenase-homologous genes in deep subseafloor sedimentary metagenomes.</title>
        <authorList>
            <person name="Kawai M."/>
            <person name="Futagami T."/>
            <person name="Toyoda A."/>
            <person name="Takaki Y."/>
            <person name="Nishi S."/>
            <person name="Hori S."/>
            <person name="Arai W."/>
            <person name="Tsubouchi T."/>
            <person name="Morono Y."/>
            <person name="Uchiyama I."/>
            <person name="Ito T."/>
            <person name="Fujiyama A."/>
            <person name="Inagaki F."/>
            <person name="Takami H."/>
        </authorList>
    </citation>
    <scope>NUCLEOTIDE SEQUENCE</scope>
    <source>
        <strain evidence="1">Expedition CK06-06</strain>
    </source>
</reference>
<evidence type="ECO:0000313" key="1">
    <source>
        <dbReference type="EMBL" id="GAH35846.1"/>
    </source>
</evidence>